<dbReference type="GO" id="GO:0004386">
    <property type="term" value="F:helicase activity"/>
    <property type="evidence" value="ECO:0007669"/>
    <property type="project" value="UniProtKB-KW"/>
</dbReference>
<dbReference type="EMBL" id="JABWDY010011364">
    <property type="protein sequence ID" value="KAF5199871.1"/>
    <property type="molecule type" value="Genomic_DNA"/>
</dbReference>
<evidence type="ECO:0000256" key="3">
    <source>
        <dbReference type="ARBA" id="ARBA00022884"/>
    </source>
</evidence>
<organism evidence="5 6">
    <name type="scientific">Thalictrum thalictroides</name>
    <name type="common">Rue-anemone</name>
    <name type="synonym">Anemone thalictroides</name>
    <dbReference type="NCBI Taxonomy" id="46969"/>
    <lineage>
        <taxon>Eukaryota</taxon>
        <taxon>Viridiplantae</taxon>
        <taxon>Streptophyta</taxon>
        <taxon>Embryophyta</taxon>
        <taxon>Tracheophyta</taxon>
        <taxon>Spermatophyta</taxon>
        <taxon>Magnoliopsida</taxon>
        <taxon>Ranunculales</taxon>
        <taxon>Ranunculaceae</taxon>
        <taxon>Thalictroideae</taxon>
        <taxon>Thalictrum</taxon>
    </lineage>
</organism>
<dbReference type="InterPro" id="IPR011545">
    <property type="entry name" value="DEAD/DEAH_box_helicase_dom"/>
</dbReference>
<keyword evidence="2 5" id="KW-0067">ATP-binding</keyword>
<evidence type="ECO:0000259" key="4">
    <source>
        <dbReference type="PROSITE" id="PS51192"/>
    </source>
</evidence>
<dbReference type="GO" id="GO:0003723">
    <property type="term" value="F:RNA binding"/>
    <property type="evidence" value="ECO:0007669"/>
    <property type="project" value="UniProtKB-KW"/>
</dbReference>
<keyword evidence="2 5" id="KW-0347">Helicase</keyword>
<keyword evidence="3" id="KW-0694">RNA-binding</keyword>
<dbReference type="PROSITE" id="PS51192">
    <property type="entry name" value="HELICASE_ATP_BIND_1"/>
    <property type="match status" value="1"/>
</dbReference>
<dbReference type="GO" id="GO:0016787">
    <property type="term" value="F:hydrolase activity"/>
    <property type="evidence" value="ECO:0007669"/>
    <property type="project" value="UniProtKB-KW"/>
</dbReference>
<keyword evidence="2 5" id="KW-0547">Nucleotide-binding</keyword>
<protein>
    <submittedName>
        <fullName evidence="5">Dead-box atp-dependent rna helicase</fullName>
    </submittedName>
</protein>
<accession>A0A7J6WR59</accession>
<dbReference type="InterPro" id="IPR014001">
    <property type="entry name" value="Helicase_ATP-bd"/>
</dbReference>
<gene>
    <name evidence="5" type="ORF">FRX31_010543</name>
</gene>
<dbReference type="GO" id="GO:0005524">
    <property type="term" value="F:ATP binding"/>
    <property type="evidence" value="ECO:0007669"/>
    <property type="project" value="InterPro"/>
</dbReference>
<feature type="domain" description="Helicase ATP-binding" evidence="4">
    <location>
        <begin position="1"/>
        <end position="54"/>
    </location>
</feature>
<reference evidence="5 6" key="1">
    <citation type="submission" date="2020-06" db="EMBL/GenBank/DDBJ databases">
        <title>Transcriptomic and genomic resources for Thalictrum thalictroides and T. hernandezii: Facilitating candidate gene discovery in an emerging model plant lineage.</title>
        <authorList>
            <person name="Arias T."/>
            <person name="Riano-Pachon D.M."/>
            <person name="Di Stilio V.S."/>
        </authorList>
    </citation>
    <scope>NUCLEOTIDE SEQUENCE [LARGE SCALE GENOMIC DNA]</scope>
    <source>
        <strain evidence="6">cv. WT478/WT964</strain>
        <tissue evidence="5">Leaves</tissue>
    </source>
</reference>
<dbReference type="Gene3D" id="3.40.50.300">
    <property type="entry name" value="P-loop containing nucleotide triphosphate hydrolases"/>
    <property type="match status" value="1"/>
</dbReference>
<evidence type="ECO:0000256" key="2">
    <source>
        <dbReference type="ARBA" id="ARBA00022806"/>
    </source>
</evidence>
<evidence type="ECO:0000313" key="5">
    <source>
        <dbReference type="EMBL" id="KAF5199871.1"/>
    </source>
</evidence>
<dbReference type="Proteomes" id="UP000554482">
    <property type="component" value="Unassembled WGS sequence"/>
</dbReference>
<evidence type="ECO:0000256" key="1">
    <source>
        <dbReference type="ARBA" id="ARBA00022801"/>
    </source>
</evidence>
<dbReference type="PANTHER" id="PTHR47958">
    <property type="entry name" value="ATP-DEPENDENT RNA HELICASE DBP3"/>
    <property type="match status" value="1"/>
</dbReference>
<sequence>MDGADDLFEMGYEPQIEQIVENTRPDRQMLIFSATFPRQVEIFAREVLTNPIVELRTESYSRAENRM</sequence>
<comment type="caution">
    <text evidence="5">The sequence shown here is derived from an EMBL/GenBank/DDBJ whole genome shotgun (WGS) entry which is preliminary data.</text>
</comment>
<dbReference type="SUPFAM" id="SSF52540">
    <property type="entry name" value="P-loop containing nucleoside triphosphate hydrolases"/>
    <property type="match status" value="1"/>
</dbReference>
<dbReference type="InterPro" id="IPR027417">
    <property type="entry name" value="P-loop_NTPase"/>
</dbReference>
<dbReference type="OrthoDB" id="409977at2759"/>
<keyword evidence="1" id="KW-0378">Hydrolase</keyword>
<proteinExistence type="predicted"/>
<keyword evidence="6" id="KW-1185">Reference proteome</keyword>
<dbReference type="AlphaFoldDB" id="A0A7J6WR59"/>
<dbReference type="Pfam" id="PF00270">
    <property type="entry name" value="DEAD"/>
    <property type="match status" value="1"/>
</dbReference>
<evidence type="ECO:0000313" key="6">
    <source>
        <dbReference type="Proteomes" id="UP000554482"/>
    </source>
</evidence>
<name>A0A7J6WR59_THATH</name>